<evidence type="ECO:0000313" key="1">
    <source>
        <dbReference type="EMBL" id="SET70545.1"/>
    </source>
</evidence>
<keyword evidence="2" id="KW-1185">Reference proteome</keyword>
<organism evidence="1 2">
    <name type="scientific">Thalassotalea agarivorans</name>
    <name type="common">Thalassomonas agarivorans</name>
    <dbReference type="NCBI Taxonomy" id="349064"/>
    <lineage>
        <taxon>Bacteria</taxon>
        <taxon>Pseudomonadati</taxon>
        <taxon>Pseudomonadota</taxon>
        <taxon>Gammaproteobacteria</taxon>
        <taxon>Alteromonadales</taxon>
        <taxon>Colwelliaceae</taxon>
        <taxon>Thalassotalea</taxon>
    </lineage>
</organism>
<sequence>MDANQIKALIASIEAELPFTPPFQYKKFGEDPYPLNFSENVTYLGDWSAHCLRPYSKIEWFCIRPQYLKRVGKLVPPKVISCESDFISLLHKLKVSFVFQGDSILIHCNKNN</sequence>
<reference evidence="1 2" key="1">
    <citation type="submission" date="2016-10" db="EMBL/GenBank/DDBJ databases">
        <authorList>
            <person name="de Groot N.N."/>
        </authorList>
    </citation>
    <scope>NUCLEOTIDE SEQUENCE [LARGE SCALE GENOMIC DNA]</scope>
    <source>
        <strain evidence="1 2">DSM 19706</strain>
    </source>
</reference>
<dbReference type="Pfam" id="PF20383">
    <property type="entry name" value="DUF6678"/>
    <property type="match status" value="1"/>
</dbReference>
<accession>A0A1I0GKG8</accession>
<gene>
    <name evidence="1" type="ORF">SAMN05660429_02442</name>
</gene>
<name>A0A1I0GKG8_THASX</name>
<dbReference type="OrthoDB" id="8908434at2"/>
<evidence type="ECO:0000313" key="2">
    <source>
        <dbReference type="Proteomes" id="UP000199308"/>
    </source>
</evidence>
<dbReference type="RefSeq" id="WP_143047960.1">
    <property type="nucleotide sequence ID" value="NZ_AP027363.1"/>
</dbReference>
<protein>
    <submittedName>
        <fullName evidence="1">Uncharacterized protein</fullName>
    </submittedName>
</protein>
<dbReference type="EMBL" id="FOHK01000012">
    <property type="protein sequence ID" value="SET70545.1"/>
    <property type="molecule type" value="Genomic_DNA"/>
</dbReference>
<proteinExistence type="predicted"/>
<dbReference type="AlphaFoldDB" id="A0A1I0GKG8"/>
<dbReference type="InterPro" id="IPR046500">
    <property type="entry name" value="DUF6678"/>
</dbReference>
<dbReference type="Proteomes" id="UP000199308">
    <property type="component" value="Unassembled WGS sequence"/>
</dbReference>